<dbReference type="EMBL" id="LT670849">
    <property type="protein sequence ID" value="SHN84744.1"/>
    <property type="molecule type" value="Genomic_DNA"/>
</dbReference>
<evidence type="ECO:0000313" key="2">
    <source>
        <dbReference type="EMBL" id="SHN84744.1"/>
    </source>
</evidence>
<feature type="region of interest" description="Disordered" evidence="1">
    <location>
        <begin position="97"/>
        <end position="118"/>
    </location>
</feature>
<evidence type="ECO:0000313" key="3">
    <source>
        <dbReference type="Proteomes" id="UP000184096"/>
    </source>
</evidence>
<feature type="compositionally biased region" description="Basic and acidic residues" evidence="1">
    <location>
        <begin position="97"/>
        <end position="106"/>
    </location>
</feature>
<feature type="compositionally biased region" description="Basic residues" evidence="1">
    <location>
        <begin position="108"/>
        <end position="118"/>
    </location>
</feature>
<keyword evidence="3" id="KW-1185">Reference proteome</keyword>
<organism evidence="2 3">
    <name type="scientific">Bradyrhizobium erythrophlei</name>
    <dbReference type="NCBI Taxonomy" id="1437360"/>
    <lineage>
        <taxon>Bacteria</taxon>
        <taxon>Pseudomonadati</taxon>
        <taxon>Pseudomonadota</taxon>
        <taxon>Alphaproteobacteria</taxon>
        <taxon>Hyphomicrobiales</taxon>
        <taxon>Nitrobacteraceae</taxon>
        <taxon>Bradyrhizobium</taxon>
    </lineage>
</organism>
<dbReference type="Proteomes" id="UP000184096">
    <property type="component" value="Chromosome I"/>
</dbReference>
<accession>A0A1M7UP67</accession>
<dbReference type="RefSeq" id="WP_072823505.1">
    <property type="nucleotide sequence ID" value="NZ_LT670849.1"/>
</dbReference>
<gene>
    <name evidence="2" type="ORF">SAMN05444170_6047</name>
</gene>
<proteinExistence type="predicted"/>
<protein>
    <submittedName>
        <fullName evidence="2">Uncharacterized protein</fullName>
    </submittedName>
</protein>
<evidence type="ECO:0000256" key="1">
    <source>
        <dbReference type="SAM" id="MobiDB-lite"/>
    </source>
</evidence>
<dbReference type="OrthoDB" id="8141546at2"/>
<sequence length="118" mass="12422">MADTDLDVVIRGIGKAQHKALMAEAKKRQARLAGLAAKAKTKEGKARLKQTASGMMLLATAAARRLQLTAENAADSYARAMRAALEELKAAEAKMAEAAKGKETKSKAAAKKATKKKG</sequence>
<reference evidence="3" key="1">
    <citation type="submission" date="2016-11" db="EMBL/GenBank/DDBJ databases">
        <authorList>
            <person name="Varghese N."/>
            <person name="Submissions S."/>
        </authorList>
    </citation>
    <scope>NUCLEOTIDE SEQUENCE [LARGE SCALE GENOMIC DNA]</scope>
    <source>
        <strain evidence="3">GAS401</strain>
    </source>
</reference>
<dbReference type="AlphaFoldDB" id="A0A1M7UP67"/>
<name>A0A1M7UP67_9BRAD</name>